<reference evidence="1 2" key="1">
    <citation type="journal article" date="2015" name="Genome Announc.">
        <title>Expanding the biotechnology potential of lactobacilli through comparative genomics of 213 strains and associated genera.</title>
        <authorList>
            <person name="Sun Z."/>
            <person name="Harris H.M."/>
            <person name="McCann A."/>
            <person name="Guo C."/>
            <person name="Argimon S."/>
            <person name="Zhang W."/>
            <person name="Yang X."/>
            <person name="Jeffery I.B."/>
            <person name="Cooney J.C."/>
            <person name="Kagawa T.F."/>
            <person name="Liu W."/>
            <person name="Song Y."/>
            <person name="Salvetti E."/>
            <person name="Wrobel A."/>
            <person name="Rasinkangas P."/>
            <person name="Parkhill J."/>
            <person name="Rea M.C."/>
            <person name="O'Sullivan O."/>
            <person name="Ritari J."/>
            <person name="Douillard F.P."/>
            <person name="Paul Ross R."/>
            <person name="Yang R."/>
            <person name="Briner A.E."/>
            <person name="Felis G.E."/>
            <person name="de Vos W.M."/>
            <person name="Barrangou R."/>
            <person name="Klaenhammer T.R."/>
            <person name="Caufield P.W."/>
            <person name="Cui Y."/>
            <person name="Zhang H."/>
            <person name="O'Toole P.W."/>
        </authorList>
    </citation>
    <scope>NUCLEOTIDE SEQUENCE [LARGE SCALE GENOMIC DNA]</scope>
    <source>
        <strain evidence="1 2">DSM 18630</strain>
    </source>
</reference>
<dbReference type="STRING" id="1423750.FC89_GL002473"/>
<dbReference type="PATRIC" id="fig|1423750.3.peg.2514"/>
<evidence type="ECO:0000313" key="2">
    <source>
        <dbReference type="Proteomes" id="UP000051451"/>
    </source>
</evidence>
<organism evidence="1 2">
    <name type="scientific">Liquorilactobacillus ghanensis DSM 18630</name>
    <dbReference type="NCBI Taxonomy" id="1423750"/>
    <lineage>
        <taxon>Bacteria</taxon>
        <taxon>Bacillati</taxon>
        <taxon>Bacillota</taxon>
        <taxon>Bacilli</taxon>
        <taxon>Lactobacillales</taxon>
        <taxon>Lactobacillaceae</taxon>
        <taxon>Liquorilactobacillus</taxon>
    </lineage>
</organism>
<comment type="caution">
    <text evidence="1">The sequence shown here is derived from an EMBL/GenBank/DDBJ whole genome shotgun (WGS) entry which is preliminary data.</text>
</comment>
<dbReference type="Proteomes" id="UP000051451">
    <property type="component" value="Unassembled WGS sequence"/>
</dbReference>
<protein>
    <submittedName>
        <fullName evidence="1">Uncharacterized protein</fullName>
    </submittedName>
</protein>
<dbReference type="AlphaFoldDB" id="A0A0R1VMQ7"/>
<gene>
    <name evidence="1" type="ORF">FC89_GL002473</name>
</gene>
<name>A0A0R1VMQ7_9LACO</name>
<evidence type="ECO:0000313" key="1">
    <source>
        <dbReference type="EMBL" id="KRM04070.1"/>
    </source>
</evidence>
<proteinExistence type="predicted"/>
<dbReference type="EMBL" id="AZGB01000030">
    <property type="protein sequence ID" value="KRM04070.1"/>
    <property type="molecule type" value="Genomic_DNA"/>
</dbReference>
<sequence length="54" mass="6079">MIKSKIFSDFIEQSTRASAVIILNEINFIFDRALENKLGSAILSESDLFIMIGK</sequence>
<keyword evidence="2" id="KW-1185">Reference proteome</keyword>
<accession>A0A0R1VMQ7</accession>